<evidence type="ECO:0000313" key="2">
    <source>
        <dbReference type="EMBL" id="ORY04956.1"/>
    </source>
</evidence>
<dbReference type="AlphaFoldDB" id="A0A1Y1Z439"/>
<organism evidence="2 3">
    <name type="scientific">Clohesyomyces aquaticus</name>
    <dbReference type="NCBI Taxonomy" id="1231657"/>
    <lineage>
        <taxon>Eukaryota</taxon>
        <taxon>Fungi</taxon>
        <taxon>Dikarya</taxon>
        <taxon>Ascomycota</taxon>
        <taxon>Pezizomycotina</taxon>
        <taxon>Dothideomycetes</taxon>
        <taxon>Pleosporomycetidae</taxon>
        <taxon>Pleosporales</taxon>
        <taxon>Lindgomycetaceae</taxon>
        <taxon>Clohesyomyces</taxon>
    </lineage>
</organism>
<gene>
    <name evidence="2" type="ORF">BCR34DRAFT_572354</name>
</gene>
<proteinExistence type="predicted"/>
<keyword evidence="3" id="KW-1185">Reference proteome</keyword>
<comment type="caution">
    <text evidence="2">The sequence shown here is derived from an EMBL/GenBank/DDBJ whole genome shotgun (WGS) entry which is preliminary data.</text>
</comment>
<dbReference type="Proteomes" id="UP000193144">
    <property type="component" value="Unassembled WGS sequence"/>
</dbReference>
<name>A0A1Y1Z439_9PLEO</name>
<reference evidence="2 3" key="1">
    <citation type="submission" date="2016-07" db="EMBL/GenBank/DDBJ databases">
        <title>Pervasive Adenine N6-methylation of Active Genes in Fungi.</title>
        <authorList>
            <consortium name="DOE Joint Genome Institute"/>
            <person name="Mondo S.J."/>
            <person name="Dannebaum R.O."/>
            <person name="Kuo R.C."/>
            <person name="Labutti K."/>
            <person name="Haridas S."/>
            <person name="Kuo A."/>
            <person name="Salamov A."/>
            <person name="Ahrendt S.R."/>
            <person name="Lipzen A."/>
            <person name="Sullivan W."/>
            <person name="Andreopoulos W.B."/>
            <person name="Clum A."/>
            <person name="Lindquist E."/>
            <person name="Daum C."/>
            <person name="Ramamoorthy G.K."/>
            <person name="Gryganskyi A."/>
            <person name="Culley D."/>
            <person name="Magnuson J.K."/>
            <person name="James T.Y."/>
            <person name="O'Malley M.A."/>
            <person name="Stajich J.E."/>
            <person name="Spatafora J.W."/>
            <person name="Visel A."/>
            <person name="Grigoriev I.V."/>
        </authorList>
    </citation>
    <scope>NUCLEOTIDE SEQUENCE [LARGE SCALE GENOMIC DNA]</scope>
    <source>
        <strain evidence="2 3">CBS 115471</strain>
    </source>
</reference>
<sequence length="165" mass="18484">MTPMTPYPTTRPSRLLSTPYEYPTNFSLLRNPNRTVTILRSRPPGDGLNTYPGPQWSNPQDQGENDSSSGDGINRYPGSQWGNPEGQGENSNPGGDGLYRGDQDQDQDVDQAWWTNAQAQQQGESDGTDDQQWNNAEDQEQGESDNPSGDRLYRGDEDWWTNAQE</sequence>
<evidence type="ECO:0000313" key="3">
    <source>
        <dbReference type="Proteomes" id="UP000193144"/>
    </source>
</evidence>
<feature type="compositionally biased region" description="Polar residues" evidence="1">
    <location>
        <begin position="55"/>
        <end position="71"/>
    </location>
</feature>
<feature type="compositionally biased region" description="Low complexity" evidence="1">
    <location>
        <begin position="110"/>
        <end position="122"/>
    </location>
</feature>
<dbReference type="EMBL" id="MCFA01000130">
    <property type="protein sequence ID" value="ORY04956.1"/>
    <property type="molecule type" value="Genomic_DNA"/>
</dbReference>
<feature type="region of interest" description="Disordered" evidence="1">
    <location>
        <begin position="24"/>
        <end position="165"/>
    </location>
</feature>
<evidence type="ECO:0000256" key="1">
    <source>
        <dbReference type="SAM" id="MobiDB-lite"/>
    </source>
</evidence>
<protein>
    <submittedName>
        <fullName evidence="2">Uncharacterized protein</fullName>
    </submittedName>
</protein>
<feature type="compositionally biased region" description="Polar residues" evidence="1">
    <location>
        <begin position="24"/>
        <end position="38"/>
    </location>
</feature>
<accession>A0A1Y1Z439</accession>